<accession>A0A0G4G991</accession>
<feature type="region of interest" description="Disordered" evidence="2">
    <location>
        <begin position="1020"/>
        <end position="1258"/>
    </location>
</feature>
<keyword evidence="1" id="KW-0175">Coiled coil</keyword>
<keyword evidence="4" id="KW-1185">Reference proteome</keyword>
<feature type="coiled-coil region" evidence="1">
    <location>
        <begin position="835"/>
        <end position="991"/>
    </location>
</feature>
<evidence type="ECO:0000256" key="1">
    <source>
        <dbReference type="SAM" id="Coils"/>
    </source>
</evidence>
<feature type="compositionally biased region" description="Low complexity" evidence="2">
    <location>
        <begin position="704"/>
        <end position="717"/>
    </location>
</feature>
<feature type="region of interest" description="Disordered" evidence="2">
    <location>
        <begin position="702"/>
        <end position="726"/>
    </location>
</feature>
<reference evidence="3 4" key="1">
    <citation type="submission" date="2014-11" db="EMBL/GenBank/DDBJ databases">
        <authorList>
            <person name="Zhu J."/>
            <person name="Qi W."/>
            <person name="Song R."/>
        </authorList>
    </citation>
    <scope>NUCLEOTIDE SEQUENCE [LARGE SCALE GENOMIC DNA]</scope>
</reference>
<evidence type="ECO:0000313" key="4">
    <source>
        <dbReference type="Proteomes" id="UP000041254"/>
    </source>
</evidence>
<organism evidence="3 4">
    <name type="scientific">Vitrella brassicaformis (strain CCMP3155)</name>
    <dbReference type="NCBI Taxonomy" id="1169540"/>
    <lineage>
        <taxon>Eukaryota</taxon>
        <taxon>Sar</taxon>
        <taxon>Alveolata</taxon>
        <taxon>Colpodellida</taxon>
        <taxon>Vitrellaceae</taxon>
        <taxon>Vitrella</taxon>
    </lineage>
</organism>
<dbReference type="GO" id="GO:0005783">
    <property type="term" value="C:endoplasmic reticulum"/>
    <property type="evidence" value="ECO:0007669"/>
    <property type="project" value="TreeGrafter"/>
</dbReference>
<dbReference type="Proteomes" id="UP000041254">
    <property type="component" value="Unassembled WGS sequence"/>
</dbReference>
<dbReference type="Gene3D" id="1.25.10.10">
    <property type="entry name" value="Leucine-rich Repeat Variant"/>
    <property type="match status" value="1"/>
</dbReference>
<sequence length="1258" mass="136800">MALTILKAVNQGFQAGATLLDAHIDAESLLHALHASPVPSDAGMKALNRLRDIARDNPDAVAMQTNAIQLLCGALLTLQATSDPDAAAGLQDVLETLNFIVGSKAEGERADRQQQGHDEGQQQHVTADQRRHLSTIMDQTQDGKVLFGLLQAQKDVYVAYDTMVLLQHLYRHFSSKVAQTILSDPMGLSSLMQILQDAKTDFVRNEALQLLYLLTETNTEIQKIVTFQGCIESLFAVISEEDISRHFTSVTRTALRCLLNFLSNPYCVKYVRETGGIRAMCDLMAKALEPTKTAEDSSPTAASSRSVEGDDHKCAQAVEYLIRGTILLLQGGGEAPEAGKSVEHNQNAFVSSGFLDLACRHVNDTRLPLDLRHQVCEAILRVACGNAQASKALQSFTKCDDRHTEWASRHRVGHSSANRDGQTDVSVPPPLFFLVDELLADSTDLPMRAAIATTIQLLVAGDTNLQSFLLSTLAPQLQPDPSCIAFNTMPPGRAIVQSIDDVMRARQHDGKTATDEEEEKRESELAEGLMVQKLWYGLEVVLAMLGTSQEVQSVAVQMPVEIPSDAGPAETLSGKLLRLFGLLAKETLAIGKTTTTTTSSSTTQQLDGRLTRPHKEGLRPEWVGVSLLGLLKVFIQWVEHCVTAMAPLIASPVYMPMLLDLVQFSVSKSVASPGSVIDEAATHLQGLAALLLGMCVENLDAQKASSSPPSPGGAASSSGGGGQDEAISSGTAMNAAALLSVLATRVGLDEFNQKIERLQRTEAFARCSKLLFPPHAKGKVPNTFIVYSPGFARLVKAHYETLQRKMVQLYLSSQANQITSAAVGGGGSIVSTDVAEHYKDLIKMQDNELRALKADNEKLRQEVAEYAKRSIAADSALLVVKLDALTEECKRLRQEVDTLTVESSRKEAALSTERQSNRVKITEMEKQLEALVVAYDALEASIATKDDELTNLRATVEARQDATQVAQSEAYAKALKDLMHTKRQLEDLRRDHDVLLEVLVLIAEEQPSTQQFLCPLTQTPSQQTLEQQQEPPLSPLPSSPSLTTAIKASHVVPEKPHTQRESPPNVRKTLLHDRRADQDTMTSPTHRARLPSYPETPYPSPMAPYERPSPVSDEAMSPMPVLSSPAMAAERRTDANEVTPKKQPARIPSESPLGKRVPFPVHPPLTAVPVPTQPPPDSLVAPTLSASLQRPSQEPAKYSPTFGQASNSPEGRVAARVSNEDEVLLFSASQDRTPPKTPPTNESNNVPSTIATLAWRVR</sequence>
<dbReference type="GO" id="GO:0006888">
    <property type="term" value="P:endoplasmic reticulum to Golgi vesicle-mediated transport"/>
    <property type="evidence" value="ECO:0007669"/>
    <property type="project" value="TreeGrafter"/>
</dbReference>
<dbReference type="EMBL" id="CDMY01000602">
    <property type="protein sequence ID" value="CEM25445.1"/>
    <property type="molecule type" value="Genomic_DNA"/>
</dbReference>
<evidence type="ECO:0000256" key="2">
    <source>
        <dbReference type="SAM" id="MobiDB-lite"/>
    </source>
</evidence>
<dbReference type="VEuPathDB" id="CryptoDB:Vbra_1403"/>
<gene>
    <name evidence="3" type="ORF">Vbra_1403</name>
</gene>
<dbReference type="PANTHER" id="PTHR10013:SF0">
    <property type="entry name" value="GENERAL VESICULAR TRANSPORT FACTOR P115"/>
    <property type="match status" value="1"/>
</dbReference>
<dbReference type="GO" id="GO:0005795">
    <property type="term" value="C:Golgi stack"/>
    <property type="evidence" value="ECO:0007669"/>
    <property type="project" value="TreeGrafter"/>
</dbReference>
<dbReference type="InterPro" id="IPR011989">
    <property type="entry name" value="ARM-like"/>
</dbReference>
<dbReference type="InParanoid" id="A0A0G4G991"/>
<name>A0A0G4G991_VITBC</name>
<dbReference type="SUPFAM" id="SSF48371">
    <property type="entry name" value="ARM repeat"/>
    <property type="match status" value="1"/>
</dbReference>
<proteinExistence type="predicted"/>
<feature type="region of interest" description="Disordered" evidence="2">
    <location>
        <begin position="106"/>
        <end position="129"/>
    </location>
</feature>
<dbReference type="InterPro" id="IPR024095">
    <property type="entry name" value="Vesicle_P115"/>
</dbReference>
<feature type="compositionally biased region" description="Polar residues" evidence="2">
    <location>
        <begin position="1239"/>
        <end position="1251"/>
    </location>
</feature>
<dbReference type="OrthoDB" id="447197at2759"/>
<dbReference type="AlphaFoldDB" id="A0A0G4G991"/>
<dbReference type="GO" id="GO:0048211">
    <property type="term" value="P:Golgi vesicle docking"/>
    <property type="evidence" value="ECO:0007669"/>
    <property type="project" value="TreeGrafter"/>
</dbReference>
<dbReference type="GO" id="GO:0012507">
    <property type="term" value="C:ER to Golgi transport vesicle membrane"/>
    <property type="evidence" value="ECO:0007669"/>
    <property type="project" value="TreeGrafter"/>
</dbReference>
<evidence type="ECO:0000313" key="3">
    <source>
        <dbReference type="EMBL" id="CEM25445.1"/>
    </source>
</evidence>
<protein>
    <recommendedName>
        <fullName evidence="5">Vesicle tethering protein Uso1/P115-like head domain-containing protein</fullName>
    </recommendedName>
</protein>
<dbReference type="STRING" id="1169540.A0A0G4G991"/>
<dbReference type="InterPro" id="IPR016024">
    <property type="entry name" value="ARM-type_fold"/>
</dbReference>
<dbReference type="GO" id="GO:0006886">
    <property type="term" value="P:intracellular protein transport"/>
    <property type="evidence" value="ECO:0007669"/>
    <property type="project" value="TreeGrafter"/>
</dbReference>
<dbReference type="PANTHER" id="PTHR10013">
    <property type="entry name" value="GENERAL VESICULAR TRANSPORT FACTOR P115"/>
    <property type="match status" value="1"/>
</dbReference>
<dbReference type="GO" id="GO:0061025">
    <property type="term" value="P:membrane fusion"/>
    <property type="evidence" value="ECO:0007669"/>
    <property type="project" value="TreeGrafter"/>
</dbReference>
<evidence type="ECO:0008006" key="5">
    <source>
        <dbReference type="Google" id="ProtNLM"/>
    </source>
</evidence>
<feature type="compositionally biased region" description="Low complexity" evidence="2">
    <location>
        <begin position="1020"/>
        <end position="1031"/>
    </location>
</feature>